<keyword evidence="2" id="KW-0732">Signal</keyword>
<feature type="transmembrane region" description="Helical" evidence="1">
    <location>
        <begin position="407"/>
        <end position="425"/>
    </location>
</feature>
<evidence type="ECO:0000256" key="1">
    <source>
        <dbReference type="SAM" id="Phobius"/>
    </source>
</evidence>
<sequence>MNKSRFLLKSFSFLLLACLCLFTVTTSVNAASNKNIYNDIMKSYEAAIEAKDAINKRAESLNQVIAAFSDLEITLDNADSIPAQVAAWHADLEQARNNFETAYNENWPIINAYQEDLEQYNLSGYAPEGNITVGFSNDNFNVTDFLAEIEQTAVENTSSALSYGKYYAAYNEFVAAFETYTTGWQPNNPGDPANDFNNVWKPTINSIYEMNFAPLDYTDQELKAMYSTEEYEQFIETYETKGSDVLDKVSVYTDYLVSLSNTFATAKDTFESKLNDFNAETGSSLVFKRNADYLIIGSESALEGLQKAYEFNVDVLKTSIKGGSRSVYDHLSYLGQIRYAGVVSGQRNIEKIVAPEYTAIQFSDSIPMIEVYKPLVVETIEPPVTEGTPPGSATTVLPTTGSNHVELLISGTALIAFSALALMVIKNKK</sequence>
<dbReference type="InParanoid" id="A0A5R8QIZ3"/>
<keyword evidence="4" id="KW-1185">Reference proteome</keyword>
<comment type="caution">
    <text evidence="3">The sequence shown here is derived from an EMBL/GenBank/DDBJ whole genome shotgun (WGS) entry which is preliminary data.</text>
</comment>
<evidence type="ECO:0000313" key="4">
    <source>
        <dbReference type="Proteomes" id="UP000306912"/>
    </source>
</evidence>
<keyword evidence="1" id="KW-0472">Membrane</keyword>
<feature type="chain" id="PRO_5024362233" description="LPXTG cell wall anchor domain-containing protein" evidence="2">
    <location>
        <begin position="31"/>
        <end position="429"/>
    </location>
</feature>
<gene>
    <name evidence="3" type="ORF">FEZ08_01020</name>
</gene>
<accession>A0A5R8QIZ3</accession>
<evidence type="ECO:0000256" key="2">
    <source>
        <dbReference type="SAM" id="SignalP"/>
    </source>
</evidence>
<protein>
    <recommendedName>
        <fullName evidence="5">LPXTG cell wall anchor domain-containing protein</fullName>
    </recommendedName>
</protein>
<dbReference type="AlphaFoldDB" id="A0A5R8QIZ3"/>
<dbReference type="RefSeq" id="WP_138189835.1">
    <property type="nucleotide sequence ID" value="NZ_VBWP01000001.1"/>
</dbReference>
<keyword evidence="1" id="KW-0812">Transmembrane</keyword>
<evidence type="ECO:0008006" key="5">
    <source>
        <dbReference type="Google" id="ProtNLM"/>
    </source>
</evidence>
<name>A0A5R8QIZ3_9FIRM</name>
<dbReference type="OrthoDB" id="2171446at2"/>
<keyword evidence="1" id="KW-1133">Transmembrane helix</keyword>
<dbReference type="Proteomes" id="UP000306912">
    <property type="component" value="Unassembled WGS sequence"/>
</dbReference>
<evidence type="ECO:0000313" key="3">
    <source>
        <dbReference type="EMBL" id="TLG77227.1"/>
    </source>
</evidence>
<reference evidence="3 4" key="1">
    <citation type="submission" date="2019-05" db="EMBL/GenBank/DDBJ databases">
        <title>Culicoidintestinum kansasii gen. nov., sp. nov. from the gastrointestinal tract of the biting midge, Culicoides sonorensis.</title>
        <authorList>
            <person name="Neupane S."/>
            <person name="Ghosh A."/>
            <person name="Gunther S."/>
            <person name="Martin K."/>
            <person name="Zurek L."/>
        </authorList>
    </citation>
    <scope>NUCLEOTIDE SEQUENCE [LARGE SCALE GENOMIC DNA]</scope>
    <source>
        <strain evidence="3 4">CS-1</strain>
    </source>
</reference>
<dbReference type="EMBL" id="VBWP01000001">
    <property type="protein sequence ID" value="TLG77227.1"/>
    <property type="molecule type" value="Genomic_DNA"/>
</dbReference>
<proteinExistence type="predicted"/>
<organism evidence="3 4">
    <name type="scientific">Culicoidibacter larvae</name>
    <dbReference type="NCBI Taxonomy" id="2579976"/>
    <lineage>
        <taxon>Bacteria</taxon>
        <taxon>Bacillati</taxon>
        <taxon>Bacillota</taxon>
        <taxon>Culicoidibacteria</taxon>
        <taxon>Culicoidibacterales</taxon>
        <taxon>Culicoidibacteraceae</taxon>
        <taxon>Culicoidibacter</taxon>
    </lineage>
</organism>
<feature type="signal peptide" evidence="2">
    <location>
        <begin position="1"/>
        <end position="30"/>
    </location>
</feature>